<accession>A0AAW9NRS6</accession>
<dbReference type="Pfam" id="PF08281">
    <property type="entry name" value="Sigma70_r4_2"/>
    <property type="match status" value="1"/>
</dbReference>
<gene>
    <name evidence="7" type="ORF">P9B03_01420</name>
</gene>
<dbReference type="PANTHER" id="PTHR43133">
    <property type="entry name" value="RNA POLYMERASE ECF-TYPE SIGMA FACTO"/>
    <property type="match status" value="1"/>
</dbReference>
<comment type="caution">
    <text evidence="7">The sequence shown here is derived from an EMBL/GenBank/DDBJ whole genome shotgun (WGS) entry which is preliminary data.</text>
</comment>
<dbReference type="GO" id="GO:0016987">
    <property type="term" value="F:sigma factor activity"/>
    <property type="evidence" value="ECO:0007669"/>
    <property type="project" value="UniProtKB-KW"/>
</dbReference>
<organism evidence="7 8">
    <name type="scientific">Metasolibacillus meyeri</name>
    <dbReference type="NCBI Taxonomy" id="1071052"/>
    <lineage>
        <taxon>Bacteria</taxon>
        <taxon>Bacillati</taxon>
        <taxon>Bacillota</taxon>
        <taxon>Bacilli</taxon>
        <taxon>Bacillales</taxon>
        <taxon>Caryophanaceae</taxon>
        <taxon>Metasolibacillus</taxon>
    </lineage>
</organism>
<evidence type="ECO:0000256" key="2">
    <source>
        <dbReference type="ARBA" id="ARBA00023015"/>
    </source>
</evidence>
<dbReference type="EMBL" id="JARSFG010000003">
    <property type="protein sequence ID" value="MEC1177130.1"/>
    <property type="molecule type" value="Genomic_DNA"/>
</dbReference>
<protein>
    <submittedName>
        <fullName evidence="7">Sigma-70 family RNA polymerase sigma factor</fullName>
    </submittedName>
</protein>
<dbReference type="Gene3D" id="1.10.1740.10">
    <property type="match status" value="1"/>
</dbReference>
<dbReference type="AlphaFoldDB" id="A0AAW9NRS6"/>
<keyword evidence="3" id="KW-0731">Sigma factor</keyword>
<dbReference type="InterPro" id="IPR013324">
    <property type="entry name" value="RNA_pol_sigma_r3/r4-like"/>
</dbReference>
<evidence type="ECO:0000313" key="8">
    <source>
        <dbReference type="Proteomes" id="UP001344888"/>
    </source>
</evidence>
<evidence type="ECO:0000259" key="5">
    <source>
        <dbReference type="Pfam" id="PF04542"/>
    </source>
</evidence>
<keyword evidence="8" id="KW-1185">Reference proteome</keyword>
<sequence length="179" mass="21412">MLIQKSNDLEITSEDLLHQLMVKYGSELKRIAYLYVNDRVECEDIIQEVFITCYQNLANFRHEASYKTWLIRITINKCKDHRKRWSIKNLIYKPEIYSLNTSHSSENEYIQQQHSKEIIKQIASLSGKYKEVLILYYYQEMNMKEISNVLNISINTVKSRLLRGKEVLKRKLERSSQLE</sequence>
<dbReference type="GO" id="GO:0003677">
    <property type="term" value="F:DNA binding"/>
    <property type="evidence" value="ECO:0007669"/>
    <property type="project" value="InterPro"/>
</dbReference>
<evidence type="ECO:0000313" key="7">
    <source>
        <dbReference type="EMBL" id="MEC1177130.1"/>
    </source>
</evidence>
<dbReference type="Proteomes" id="UP001344888">
    <property type="component" value="Unassembled WGS sequence"/>
</dbReference>
<dbReference type="PANTHER" id="PTHR43133:SF60">
    <property type="entry name" value="RNA POLYMERASE SIGMA FACTOR SIGV"/>
    <property type="match status" value="1"/>
</dbReference>
<proteinExistence type="inferred from homology"/>
<evidence type="ECO:0000259" key="6">
    <source>
        <dbReference type="Pfam" id="PF08281"/>
    </source>
</evidence>
<evidence type="ECO:0000256" key="1">
    <source>
        <dbReference type="ARBA" id="ARBA00010641"/>
    </source>
</evidence>
<comment type="similarity">
    <text evidence="1">Belongs to the sigma-70 factor family. ECF subfamily.</text>
</comment>
<dbReference type="InterPro" id="IPR036388">
    <property type="entry name" value="WH-like_DNA-bd_sf"/>
</dbReference>
<dbReference type="RefSeq" id="WP_326121360.1">
    <property type="nucleotide sequence ID" value="NZ_JARSFG010000003.1"/>
</dbReference>
<reference evidence="7 8" key="1">
    <citation type="submission" date="2023-03" db="EMBL/GenBank/DDBJ databases">
        <title>Bacillus Genome Sequencing.</title>
        <authorList>
            <person name="Dunlap C."/>
        </authorList>
    </citation>
    <scope>NUCLEOTIDE SEQUENCE [LARGE SCALE GENOMIC DNA]</scope>
    <source>
        <strain evidence="7 8">B-59205</strain>
    </source>
</reference>
<evidence type="ECO:0000256" key="3">
    <source>
        <dbReference type="ARBA" id="ARBA00023082"/>
    </source>
</evidence>
<dbReference type="CDD" id="cd06171">
    <property type="entry name" value="Sigma70_r4"/>
    <property type="match status" value="1"/>
</dbReference>
<dbReference type="InterPro" id="IPR013249">
    <property type="entry name" value="RNA_pol_sigma70_r4_t2"/>
</dbReference>
<dbReference type="InterPro" id="IPR039425">
    <property type="entry name" value="RNA_pol_sigma-70-like"/>
</dbReference>
<name>A0AAW9NRS6_9BACL</name>
<keyword evidence="4" id="KW-0804">Transcription</keyword>
<dbReference type="NCBIfam" id="TIGR02937">
    <property type="entry name" value="sigma70-ECF"/>
    <property type="match status" value="1"/>
</dbReference>
<keyword evidence="2" id="KW-0805">Transcription regulation</keyword>
<dbReference type="SUPFAM" id="SSF88659">
    <property type="entry name" value="Sigma3 and sigma4 domains of RNA polymerase sigma factors"/>
    <property type="match status" value="1"/>
</dbReference>
<feature type="domain" description="RNA polymerase sigma factor 70 region 4 type 2" evidence="6">
    <location>
        <begin position="117"/>
        <end position="166"/>
    </location>
</feature>
<dbReference type="Pfam" id="PF04542">
    <property type="entry name" value="Sigma70_r2"/>
    <property type="match status" value="1"/>
</dbReference>
<evidence type="ECO:0000256" key="4">
    <source>
        <dbReference type="ARBA" id="ARBA00023163"/>
    </source>
</evidence>
<dbReference type="Gene3D" id="1.10.10.10">
    <property type="entry name" value="Winged helix-like DNA-binding domain superfamily/Winged helix DNA-binding domain"/>
    <property type="match status" value="1"/>
</dbReference>
<dbReference type="InterPro" id="IPR014284">
    <property type="entry name" value="RNA_pol_sigma-70_dom"/>
</dbReference>
<feature type="domain" description="RNA polymerase sigma-70 region 2" evidence="5">
    <location>
        <begin position="22"/>
        <end position="84"/>
    </location>
</feature>
<dbReference type="GO" id="GO:0006352">
    <property type="term" value="P:DNA-templated transcription initiation"/>
    <property type="evidence" value="ECO:0007669"/>
    <property type="project" value="InterPro"/>
</dbReference>
<dbReference type="SUPFAM" id="SSF88946">
    <property type="entry name" value="Sigma2 domain of RNA polymerase sigma factors"/>
    <property type="match status" value="1"/>
</dbReference>
<dbReference type="InterPro" id="IPR007627">
    <property type="entry name" value="RNA_pol_sigma70_r2"/>
</dbReference>
<dbReference type="InterPro" id="IPR013325">
    <property type="entry name" value="RNA_pol_sigma_r2"/>
</dbReference>